<dbReference type="RefSeq" id="WP_052547530.1">
    <property type="nucleotide sequence ID" value="NZ_JMCC02000016.1"/>
</dbReference>
<dbReference type="EMBL" id="JMCC02000016">
    <property type="protein sequence ID" value="KIG17951.1"/>
    <property type="molecule type" value="Genomic_DNA"/>
</dbReference>
<proteinExistence type="predicted"/>
<dbReference type="PANTHER" id="PTHR41368">
    <property type="entry name" value="PROTEIN YGHO"/>
    <property type="match status" value="1"/>
</dbReference>
<organism evidence="2 3">
    <name type="scientific">Enhygromyxa salina</name>
    <dbReference type="NCBI Taxonomy" id="215803"/>
    <lineage>
        <taxon>Bacteria</taxon>
        <taxon>Pseudomonadati</taxon>
        <taxon>Myxococcota</taxon>
        <taxon>Polyangia</taxon>
        <taxon>Nannocystales</taxon>
        <taxon>Nannocystaceae</taxon>
        <taxon>Enhygromyxa</taxon>
    </lineage>
</organism>
<evidence type="ECO:0000313" key="2">
    <source>
        <dbReference type="EMBL" id="KIG17951.1"/>
    </source>
</evidence>
<dbReference type="InterPro" id="IPR039968">
    <property type="entry name" value="BcerS-like"/>
</dbReference>
<sequence length="374" mass="42811">MSQADLTIVAIELPRDAGRFVKAWWPIYRGDPHWVPPLISERKTFLDPGKNPFFRTAKVQCFMAYRGRTPVGTIAATVDAELQLREPGVGLFGFFEFVDELEVARALFLAATKWLREQGMTCARGPFNFNQNHDFGLLVDGFDVDPSVANSHNRDYYAKHYEALGLRGVMDWYAYWLETGPVPPLIDRLAQRVMSRCPELRIETMDAADYERGVQLFREIFNDAWDHNWGHVPMSKAEFEFLGKRLKPLLDPGLCFYAYIGDECVAASIALPDTNPVTKPMNGRLFPFGWWHAWRGASRITAMRVLVLGVKQKYQHLGIGAPMYKRTWEEAVRRGYRGADASLVLANNRRMRGALERLGGRIYMTYRAYELELG</sequence>
<dbReference type="SUPFAM" id="SSF55729">
    <property type="entry name" value="Acyl-CoA N-acyltransferases (Nat)"/>
    <property type="match status" value="1"/>
</dbReference>
<dbReference type="PANTHER" id="PTHR41368:SF1">
    <property type="entry name" value="PROTEIN YGHO"/>
    <property type="match status" value="1"/>
</dbReference>
<dbReference type="GO" id="GO:0016747">
    <property type="term" value="F:acyltransferase activity, transferring groups other than amino-acyl groups"/>
    <property type="evidence" value="ECO:0007669"/>
    <property type="project" value="InterPro"/>
</dbReference>
<dbReference type="PROSITE" id="PS51186">
    <property type="entry name" value="GNAT"/>
    <property type="match status" value="1"/>
</dbReference>
<name>A0A0C2D411_9BACT</name>
<evidence type="ECO:0000259" key="1">
    <source>
        <dbReference type="PROSITE" id="PS51186"/>
    </source>
</evidence>
<reference evidence="2 3" key="1">
    <citation type="submission" date="2014-12" db="EMBL/GenBank/DDBJ databases">
        <title>Genome assembly of Enhygromyxa salina DSM 15201.</title>
        <authorList>
            <person name="Sharma G."/>
            <person name="Subramanian S."/>
        </authorList>
    </citation>
    <scope>NUCLEOTIDE SEQUENCE [LARGE SCALE GENOMIC DNA]</scope>
    <source>
        <strain evidence="2 3">DSM 15201</strain>
    </source>
</reference>
<accession>A0A0C2D411</accession>
<dbReference type="AlphaFoldDB" id="A0A0C2D411"/>
<gene>
    <name evidence="2" type="ORF">DB30_02166</name>
</gene>
<dbReference type="InterPro" id="IPR016181">
    <property type="entry name" value="Acyl_CoA_acyltransferase"/>
</dbReference>
<dbReference type="Proteomes" id="UP000031599">
    <property type="component" value="Unassembled WGS sequence"/>
</dbReference>
<dbReference type="InterPro" id="IPR000182">
    <property type="entry name" value="GNAT_dom"/>
</dbReference>
<evidence type="ECO:0000313" key="3">
    <source>
        <dbReference type="Proteomes" id="UP000031599"/>
    </source>
</evidence>
<dbReference type="Gene3D" id="3.40.630.30">
    <property type="match status" value="1"/>
</dbReference>
<protein>
    <recommendedName>
        <fullName evidence="1">N-acetyltransferase domain-containing protein</fullName>
    </recommendedName>
</protein>
<comment type="caution">
    <text evidence="2">The sequence shown here is derived from an EMBL/GenBank/DDBJ whole genome shotgun (WGS) entry which is preliminary data.</text>
</comment>
<feature type="domain" description="N-acetyltransferase" evidence="1">
    <location>
        <begin position="200"/>
        <end position="374"/>
    </location>
</feature>